<dbReference type="Pfam" id="PF13408">
    <property type="entry name" value="Zn_ribbon_recom"/>
    <property type="match status" value="1"/>
</dbReference>
<name>A0ABP5GQ40_9ACTN</name>
<dbReference type="Gene3D" id="3.90.1750.20">
    <property type="entry name" value="Putative Large Serine Recombinase, Chain B, Domain 2"/>
    <property type="match status" value="1"/>
</dbReference>
<dbReference type="InterPro" id="IPR038109">
    <property type="entry name" value="DNA_bind_recomb_sf"/>
</dbReference>
<dbReference type="Pfam" id="PF00239">
    <property type="entry name" value="Resolvase"/>
    <property type="match status" value="1"/>
</dbReference>
<sequence>MIVDPNQVRRAGVTHPGTASGSGGGDRGSVSGLRFAFAGRVSTEDLQSPVESRSWQLERASALVASFGEIVADFFDVGQSRATSWLRRPESCRLLEALADPGRGFDAVVVGEPQRVFYDNQYGMVAPLFAHYRVGLWVPELGGPVDPDNEAHGLTMAVFAQLAKAERKRIQIRVRAAMGAKARSEGRFLGGRPPYGYRLADAGPHPNPEMCRMGVRLHRLEPDPVAGPVVTRIFARRAAGLSAAAICLELDRAAIACPSAHDPGRNRHRSGRGWTAGAVFAILRNPRYLGYQVWGRARKTDVLVDPGNVQLGTRPVLVDNPAADWVWSDEQAQPALVDEPTWEKAQQVRCQRAVTTADRTYLLAGLLRCAHCGRRLESAWNNGRPTYRCKHPAQTADSDFDSSSLIRMPKTLSVREDSILRLLPALIIALGLTTAADDDSLEACVSALRECRTPLIYNHNDKTVTANSDDGPIRIRIREKA</sequence>
<gene>
    <name evidence="3" type="ORF">GCM10009839_69300</name>
</gene>
<proteinExistence type="predicted"/>
<dbReference type="Gene3D" id="3.40.50.1390">
    <property type="entry name" value="Resolvase, N-terminal catalytic domain"/>
    <property type="match status" value="1"/>
</dbReference>
<reference evidence="4" key="1">
    <citation type="journal article" date="2019" name="Int. J. Syst. Evol. Microbiol.">
        <title>The Global Catalogue of Microorganisms (GCM) 10K type strain sequencing project: providing services to taxonomists for standard genome sequencing and annotation.</title>
        <authorList>
            <consortium name="The Broad Institute Genomics Platform"/>
            <consortium name="The Broad Institute Genome Sequencing Center for Infectious Disease"/>
            <person name="Wu L."/>
            <person name="Ma J."/>
        </authorList>
    </citation>
    <scope>NUCLEOTIDE SEQUENCE [LARGE SCALE GENOMIC DNA]</scope>
    <source>
        <strain evidence="4">JCM 16014</strain>
    </source>
</reference>
<dbReference type="PANTHER" id="PTHR30461">
    <property type="entry name" value="DNA-INVERTASE FROM LAMBDOID PROPHAGE"/>
    <property type="match status" value="1"/>
</dbReference>
<dbReference type="SUPFAM" id="SSF53041">
    <property type="entry name" value="Resolvase-like"/>
    <property type="match status" value="1"/>
</dbReference>
<dbReference type="EMBL" id="BAAAQN010000053">
    <property type="protein sequence ID" value="GAA2052154.1"/>
    <property type="molecule type" value="Genomic_DNA"/>
</dbReference>
<dbReference type="InterPro" id="IPR011109">
    <property type="entry name" value="DNA_bind_recombinase_dom"/>
</dbReference>
<accession>A0ABP5GQ40</accession>
<dbReference type="InterPro" id="IPR006119">
    <property type="entry name" value="Resolv_N"/>
</dbReference>
<dbReference type="PANTHER" id="PTHR30461:SF23">
    <property type="entry name" value="DNA RECOMBINASE-RELATED"/>
    <property type="match status" value="1"/>
</dbReference>
<keyword evidence="4" id="KW-1185">Reference proteome</keyword>
<evidence type="ECO:0000259" key="2">
    <source>
        <dbReference type="PROSITE" id="PS51737"/>
    </source>
</evidence>
<dbReference type="Proteomes" id="UP001500751">
    <property type="component" value="Unassembled WGS sequence"/>
</dbReference>
<evidence type="ECO:0000313" key="4">
    <source>
        <dbReference type="Proteomes" id="UP001500751"/>
    </source>
</evidence>
<dbReference type="Pfam" id="PF07508">
    <property type="entry name" value="Recombinase"/>
    <property type="match status" value="1"/>
</dbReference>
<feature type="region of interest" description="Disordered" evidence="1">
    <location>
        <begin position="1"/>
        <end position="27"/>
    </location>
</feature>
<dbReference type="CDD" id="cd00338">
    <property type="entry name" value="Ser_Recombinase"/>
    <property type="match status" value="1"/>
</dbReference>
<dbReference type="InterPro" id="IPR050639">
    <property type="entry name" value="SSR_resolvase"/>
</dbReference>
<dbReference type="InterPro" id="IPR025827">
    <property type="entry name" value="Zn_ribbon_recom_dom"/>
</dbReference>
<protein>
    <recommendedName>
        <fullName evidence="2">Recombinase domain-containing protein</fullName>
    </recommendedName>
</protein>
<dbReference type="InterPro" id="IPR036162">
    <property type="entry name" value="Resolvase-like_N_sf"/>
</dbReference>
<organism evidence="3 4">
    <name type="scientific">Catenulispora yoronensis</name>
    <dbReference type="NCBI Taxonomy" id="450799"/>
    <lineage>
        <taxon>Bacteria</taxon>
        <taxon>Bacillati</taxon>
        <taxon>Actinomycetota</taxon>
        <taxon>Actinomycetes</taxon>
        <taxon>Catenulisporales</taxon>
        <taxon>Catenulisporaceae</taxon>
        <taxon>Catenulispora</taxon>
    </lineage>
</organism>
<comment type="caution">
    <text evidence="3">The sequence shown here is derived from an EMBL/GenBank/DDBJ whole genome shotgun (WGS) entry which is preliminary data.</text>
</comment>
<evidence type="ECO:0000256" key="1">
    <source>
        <dbReference type="SAM" id="MobiDB-lite"/>
    </source>
</evidence>
<feature type="domain" description="Recombinase" evidence="2">
    <location>
        <begin position="194"/>
        <end position="355"/>
    </location>
</feature>
<dbReference type="RefSeq" id="WP_344669920.1">
    <property type="nucleotide sequence ID" value="NZ_BAAAQN010000053.1"/>
</dbReference>
<evidence type="ECO:0000313" key="3">
    <source>
        <dbReference type="EMBL" id="GAA2052154.1"/>
    </source>
</evidence>
<dbReference type="PROSITE" id="PS51737">
    <property type="entry name" value="RECOMBINASE_DNA_BIND"/>
    <property type="match status" value="1"/>
</dbReference>
<dbReference type="SMART" id="SM00857">
    <property type="entry name" value="Resolvase"/>
    <property type="match status" value="1"/>
</dbReference>